<reference evidence="1" key="1">
    <citation type="journal article" date="2020" name="Nature">
        <title>Giant virus diversity and host interactions through global metagenomics.</title>
        <authorList>
            <person name="Schulz F."/>
            <person name="Roux S."/>
            <person name="Paez-Espino D."/>
            <person name="Jungbluth S."/>
            <person name="Walsh D.A."/>
            <person name="Denef V.J."/>
            <person name="McMahon K.D."/>
            <person name="Konstantinidis K.T."/>
            <person name="Eloe-Fadrosh E.A."/>
            <person name="Kyrpides N.C."/>
            <person name="Woyke T."/>
        </authorList>
    </citation>
    <scope>NUCLEOTIDE SEQUENCE</scope>
    <source>
        <strain evidence="1">GVMAG-M-3300027791-30</strain>
    </source>
</reference>
<dbReference type="AlphaFoldDB" id="A0A6C0LD55"/>
<dbReference type="EMBL" id="MN740475">
    <property type="protein sequence ID" value="QHU28886.1"/>
    <property type="molecule type" value="Genomic_DNA"/>
</dbReference>
<evidence type="ECO:0000313" key="1">
    <source>
        <dbReference type="EMBL" id="QHU28886.1"/>
    </source>
</evidence>
<accession>A0A6C0LD55</accession>
<organism evidence="1">
    <name type="scientific">viral metagenome</name>
    <dbReference type="NCBI Taxonomy" id="1070528"/>
    <lineage>
        <taxon>unclassified sequences</taxon>
        <taxon>metagenomes</taxon>
        <taxon>organismal metagenomes</taxon>
    </lineage>
</organism>
<name>A0A6C0LD55_9ZZZZ</name>
<proteinExistence type="predicted"/>
<protein>
    <submittedName>
        <fullName evidence="1">Uncharacterized protein</fullName>
    </submittedName>
</protein>
<sequence length="162" mass="18392">MVATLMVATLIEAFGNNFNDDNKCDNCDSRTYRVTSCSNLNHNQSLCENALAQNQTFGTSQNCEYSKNFCTTPDTCMLGDPNSIDSNCKLQPKGNLSKPICTGVKLKTSEDYCLEPPLKQRYIRSINPIQNYYCDENYQNCKFCKWIDQDNQSTTQIDCEPK</sequence>